<dbReference type="Proteomes" id="UP000533598">
    <property type="component" value="Unassembled WGS sequence"/>
</dbReference>
<comment type="similarity">
    <text evidence="2">Belongs to the cytochrome c oxidase subunit 2 family.</text>
</comment>
<dbReference type="GO" id="GO:0016491">
    <property type="term" value="F:oxidoreductase activity"/>
    <property type="evidence" value="ECO:0007669"/>
    <property type="project" value="InterPro"/>
</dbReference>
<evidence type="ECO:0000256" key="13">
    <source>
        <dbReference type="ARBA" id="ARBA00024688"/>
    </source>
</evidence>
<evidence type="ECO:0000256" key="16">
    <source>
        <dbReference type="SAM" id="Phobius"/>
    </source>
</evidence>
<protein>
    <recommendedName>
        <fullName evidence="3">cytochrome-c oxidase</fullName>
        <ecNumber evidence="3">7.1.1.9</ecNumber>
    </recommendedName>
    <alternativeName>
        <fullName evidence="14">Cytochrome aa3 subunit 2</fullName>
    </alternativeName>
</protein>
<evidence type="ECO:0000256" key="9">
    <source>
        <dbReference type="ARBA" id="ARBA00022982"/>
    </source>
</evidence>
<evidence type="ECO:0000313" key="18">
    <source>
        <dbReference type="EMBL" id="MBB4676656.1"/>
    </source>
</evidence>
<keyword evidence="10 16" id="KW-1133">Transmembrane helix</keyword>
<dbReference type="InterPro" id="IPR008972">
    <property type="entry name" value="Cupredoxin"/>
</dbReference>
<dbReference type="GO" id="GO:0016020">
    <property type="term" value="C:membrane"/>
    <property type="evidence" value="ECO:0007669"/>
    <property type="project" value="UniProtKB-SubCell"/>
</dbReference>
<evidence type="ECO:0000256" key="3">
    <source>
        <dbReference type="ARBA" id="ARBA00012949"/>
    </source>
</evidence>
<evidence type="ECO:0000256" key="12">
    <source>
        <dbReference type="ARBA" id="ARBA00023136"/>
    </source>
</evidence>
<feature type="domain" description="Cytochrome oxidase subunit II copper A binding" evidence="17">
    <location>
        <begin position="128"/>
        <end position="257"/>
    </location>
</feature>
<dbReference type="Gene3D" id="2.60.40.420">
    <property type="entry name" value="Cupredoxins - blue copper proteins"/>
    <property type="match status" value="1"/>
</dbReference>
<dbReference type="SUPFAM" id="SSF49503">
    <property type="entry name" value="Cupredoxins"/>
    <property type="match status" value="1"/>
</dbReference>
<proteinExistence type="inferred from homology"/>
<dbReference type="PRINTS" id="PR01166">
    <property type="entry name" value="CYCOXIDASEII"/>
</dbReference>
<evidence type="ECO:0000256" key="14">
    <source>
        <dbReference type="ARBA" id="ARBA00031399"/>
    </source>
</evidence>
<sequence>MGRKEGNRAARLAKVTGLVSLVGVAASGCSVDEVLRFGWPQGVTPQAEAMRQLWTWSVIAALVVGVIVWALIFWSIIFHRKKSEEFPRQFQYNGPLEFVLIGLPMIIIVVLFVFSTQAQNVVTAKDKTPDVNVKVWAFQWNWEFEYQDFKTPDGTTVRTTGSSTEIPLLVLPANKEIRYTIESKDVIHSFFVPAFHFKRDTIPYPEKNSQDNVFQNSIDREGAFVGRCAELCGTYHAVMNFEVRALQPQVFDRYMQLRVKLNPSTGKTYTAAEALTELKCGEMCAPQAVTTKPFDTSRTSRKPSGGDR</sequence>
<dbReference type="Pfam" id="PF00116">
    <property type="entry name" value="COX2"/>
    <property type="match status" value="1"/>
</dbReference>
<evidence type="ECO:0000256" key="1">
    <source>
        <dbReference type="ARBA" id="ARBA00004141"/>
    </source>
</evidence>
<keyword evidence="4" id="KW-0813">Transport</keyword>
<comment type="caution">
    <text evidence="18">The sequence shown here is derived from an EMBL/GenBank/DDBJ whole genome shotgun (WGS) entry which is preliminary data.</text>
</comment>
<gene>
    <name evidence="18" type="ORF">HNR67_002774</name>
</gene>
<keyword evidence="12 16" id="KW-0472">Membrane</keyword>
<keyword evidence="9" id="KW-0249">Electron transport</keyword>
<keyword evidence="19" id="KW-1185">Reference proteome</keyword>
<dbReference type="EC" id="7.1.1.9" evidence="3"/>
<evidence type="ECO:0000259" key="17">
    <source>
        <dbReference type="PROSITE" id="PS50857"/>
    </source>
</evidence>
<dbReference type="InterPro" id="IPR036257">
    <property type="entry name" value="Cyt_c_oxidase_su2_TM_sf"/>
</dbReference>
<feature type="transmembrane region" description="Helical" evidence="16">
    <location>
        <begin position="98"/>
        <end position="115"/>
    </location>
</feature>
<dbReference type="PANTHER" id="PTHR22888:SF9">
    <property type="entry name" value="CYTOCHROME C OXIDASE SUBUNIT 2"/>
    <property type="match status" value="1"/>
</dbReference>
<dbReference type="PROSITE" id="PS50857">
    <property type="entry name" value="COX2_CUA"/>
    <property type="match status" value="1"/>
</dbReference>
<dbReference type="InterPro" id="IPR014222">
    <property type="entry name" value="Cyt_c_oxidase_su2"/>
</dbReference>
<comment type="catalytic activity">
    <reaction evidence="15">
        <text>4 Fe(II)-[cytochrome c] + O2 + 8 H(+)(in) = 4 Fe(III)-[cytochrome c] + 2 H2O + 4 H(+)(out)</text>
        <dbReference type="Rhea" id="RHEA:11436"/>
        <dbReference type="Rhea" id="RHEA-COMP:10350"/>
        <dbReference type="Rhea" id="RHEA-COMP:14399"/>
        <dbReference type="ChEBI" id="CHEBI:15377"/>
        <dbReference type="ChEBI" id="CHEBI:15378"/>
        <dbReference type="ChEBI" id="CHEBI:15379"/>
        <dbReference type="ChEBI" id="CHEBI:29033"/>
        <dbReference type="ChEBI" id="CHEBI:29034"/>
        <dbReference type="EC" id="7.1.1.9"/>
    </reaction>
</comment>
<keyword evidence="5" id="KW-0679">Respiratory chain</keyword>
<evidence type="ECO:0000256" key="11">
    <source>
        <dbReference type="ARBA" id="ARBA00023008"/>
    </source>
</evidence>
<keyword evidence="11" id="KW-0186">Copper</keyword>
<dbReference type="Gene3D" id="1.10.287.90">
    <property type="match status" value="1"/>
</dbReference>
<dbReference type="AlphaFoldDB" id="A0A7W7FS30"/>
<keyword evidence="8" id="KW-1278">Translocase</keyword>
<reference evidence="18 19" key="1">
    <citation type="submission" date="2020-08" db="EMBL/GenBank/DDBJ databases">
        <title>Sequencing the genomes of 1000 actinobacteria strains.</title>
        <authorList>
            <person name="Klenk H.-P."/>
        </authorList>
    </citation>
    <scope>NUCLEOTIDE SEQUENCE [LARGE SCALE GENOMIC DNA]</scope>
    <source>
        <strain evidence="18 19">DSM 44230</strain>
    </source>
</reference>
<evidence type="ECO:0000256" key="6">
    <source>
        <dbReference type="ARBA" id="ARBA00022692"/>
    </source>
</evidence>
<feature type="transmembrane region" description="Helical" evidence="16">
    <location>
        <begin position="54"/>
        <end position="77"/>
    </location>
</feature>
<dbReference type="InterPro" id="IPR045187">
    <property type="entry name" value="CcO_II"/>
</dbReference>
<keyword evidence="6 16" id="KW-0812">Transmembrane</keyword>
<organism evidence="18 19">
    <name type="scientific">Crossiella cryophila</name>
    <dbReference type="NCBI Taxonomy" id="43355"/>
    <lineage>
        <taxon>Bacteria</taxon>
        <taxon>Bacillati</taxon>
        <taxon>Actinomycetota</taxon>
        <taxon>Actinomycetes</taxon>
        <taxon>Pseudonocardiales</taxon>
        <taxon>Pseudonocardiaceae</taxon>
        <taxon>Crossiella</taxon>
    </lineage>
</organism>
<evidence type="ECO:0000256" key="15">
    <source>
        <dbReference type="ARBA" id="ARBA00047816"/>
    </source>
</evidence>
<dbReference type="PANTHER" id="PTHR22888">
    <property type="entry name" value="CYTOCHROME C OXIDASE, SUBUNIT II"/>
    <property type="match status" value="1"/>
</dbReference>
<dbReference type="InterPro" id="IPR001505">
    <property type="entry name" value="Copper_CuA"/>
</dbReference>
<evidence type="ECO:0000313" key="19">
    <source>
        <dbReference type="Proteomes" id="UP000533598"/>
    </source>
</evidence>
<dbReference type="RefSeq" id="WP_185002454.1">
    <property type="nucleotide sequence ID" value="NZ_BAAAUI010000042.1"/>
</dbReference>
<dbReference type="GO" id="GO:0042773">
    <property type="term" value="P:ATP synthesis coupled electron transport"/>
    <property type="evidence" value="ECO:0007669"/>
    <property type="project" value="TreeGrafter"/>
</dbReference>
<comment type="subcellular location">
    <subcellularLocation>
        <location evidence="1">Membrane</location>
        <topology evidence="1">Multi-pass membrane protein</topology>
    </subcellularLocation>
</comment>
<evidence type="ECO:0000256" key="4">
    <source>
        <dbReference type="ARBA" id="ARBA00022448"/>
    </source>
</evidence>
<keyword evidence="7" id="KW-0479">Metal-binding</keyword>
<evidence type="ECO:0000256" key="7">
    <source>
        <dbReference type="ARBA" id="ARBA00022723"/>
    </source>
</evidence>
<dbReference type="PROSITE" id="PS51257">
    <property type="entry name" value="PROKAR_LIPOPROTEIN"/>
    <property type="match status" value="1"/>
</dbReference>
<comment type="function">
    <text evidence="13">Subunits I and II form the functional core of the enzyme complex. Electrons originating in cytochrome c are transferred via heme a and Cu(A) to the binuclear center formed by heme a3 and Cu(B).</text>
</comment>
<dbReference type="GO" id="GO:0004129">
    <property type="term" value="F:cytochrome-c oxidase activity"/>
    <property type="evidence" value="ECO:0007669"/>
    <property type="project" value="UniProtKB-EC"/>
</dbReference>
<dbReference type="GO" id="GO:0005507">
    <property type="term" value="F:copper ion binding"/>
    <property type="evidence" value="ECO:0007669"/>
    <property type="project" value="InterPro"/>
</dbReference>
<evidence type="ECO:0000256" key="10">
    <source>
        <dbReference type="ARBA" id="ARBA00022989"/>
    </source>
</evidence>
<evidence type="ECO:0000256" key="5">
    <source>
        <dbReference type="ARBA" id="ARBA00022660"/>
    </source>
</evidence>
<dbReference type="InterPro" id="IPR002429">
    <property type="entry name" value="CcO_II-like_C"/>
</dbReference>
<accession>A0A7W7FS30</accession>
<dbReference type="NCBIfam" id="TIGR02866">
    <property type="entry name" value="CoxB"/>
    <property type="match status" value="1"/>
</dbReference>
<dbReference type="EMBL" id="JACHMH010000001">
    <property type="protein sequence ID" value="MBB4676656.1"/>
    <property type="molecule type" value="Genomic_DNA"/>
</dbReference>
<evidence type="ECO:0000256" key="8">
    <source>
        <dbReference type="ARBA" id="ARBA00022967"/>
    </source>
</evidence>
<name>A0A7W7FS30_9PSEU</name>
<dbReference type="PROSITE" id="PS00078">
    <property type="entry name" value="COX2"/>
    <property type="match status" value="1"/>
</dbReference>
<dbReference type="SUPFAM" id="SSF81464">
    <property type="entry name" value="Cytochrome c oxidase subunit II-like, transmembrane region"/>
    <property type="match status" value="1"/>
</dbReference>
<evidence type="ECO:0000256" key="2">
    <source>
        <dbReference type="ARBA" id="ARBA00007866"/>
    </source>
</evidence>